<feature type="transmembrane region" description="Helical" evidence="9">
    <location>
        <begin position="796"/>
        <end position="815"/>
    </location>
</feature>
<comment type="similarity">
    <text evidence="2">Belongs to the major facilitator superfamily.</text>
</comment>
<evidence type="ECO:0000256" key="9">
    <source>
        <dbReference type="SAM" id="Phobius"/>
    </source>
</evidence>
<accession>A0A4R5L6I0</accession>
<evidence type="ECO:0000256" key="4">
    <source>
        <dbReference type="ARBA" id="ARBA00022475"/>
    </source>
</evidence>
<feature type="region of interest" description="Disordered" evidence="8">
    <location>
        <begin position="1"/>
        <end position="113"/>
    </location>
</feature>
<dbReference type="OrthoDB" id="63984at2"/>
<reference evidence="11 12" key="1">
    <citation type="submission" date="2019-03" db="EMBL/GenBank/DDBJ databases">
        <title>Paraburkholderia sp. isolated from native Mimosa gymnas in Guartela State Park, Brazil.</title>
        <authorList>
            <person name="Paulitsch F."/>
            <person name="Hungria M."/>
            <person name="Delamuta J.R.M."/>
            <person name="Ribeiro R.A."/>
            <person name="Dall'Agnol R."/>
            <person name="Silva J.S.B."/>
        </authorList>
    </citation>
    <scope>NUCLEOTIDE SEQUENCE [LARGE SCALE GENOMIC DNA]</scope>
    <source>
        <strain evidence="11 12">CNPSo 3008</strain>
    </source>
</reference>
<evidence type="ECO:0000256" key="2">
    <source>
        <dbReference type="ARBA" id="ARBA00008335"/>
    </source>
</evidence>
<keyword evidence="7 9" id="KW-0472">Membrane</keyword>
<evidence type="ECO:0000256" key="3">
    <source>
        <dbReference type="ARBA" id="ARBA00022448"/>
    </source>
</evidence>
<protein>
    <submittedName>
        <fullName evidence="11">MFS transporter</fullName>
    </submittedName>
</protein>
<evidence type="ECO:0000256" key="8">
    <source>
        <dbReference type="SAM" id="MobiDB-lite"/>
    </source>
</evidence>
<keyword evidence="4" id="KW-1003">Cell membrane</keyword>
<feature type="transmembrane region" description="Helical" evidence="9">
    <location>
        <begin position="533"/>
        <end position="553"/>
    </location>
</feature>
<feature type="compositionally biased region" description="Basic residues" evidence="8">
    <location>
        <begin position="102"/>
        <end position="113"/>
    </location>
</feature>
<keyword evidence="5 9" id="KW-0812">Transmembrane</keyword>
<evidence type="ECO:0000256" key="5">
    <source>
        <dbReference type="ARBA" id="ARBA00022692"/>
    </source>
</evidence>
<evidence type="ECO:0000256" key="7">
    <source>
        <dbReference type="ARBA" id="ARBA00023136"/>
    </source>
</evidence>
<evidence type="ECO:0000313" key="11">
    <source>
        <dbReference type="EMBL" id="TDG03504.1"/>
    </source>
</evidence>
<name>A0A4R5L6I0_9BURK</name>
<comment type="subcellular location">
    <subcellularLocation>
        <location evidence="1">Cell membrane</location>
        <topology evidence="1">Multi-pass membrane protein</topology>
    </subcellularLocation>
</comment>
<dbReference type="CDD" id="cd17324">
    <property type="entry name" value="MFS_NepI_like"/>
    <property type="match status" value="1"/>
</dbReference>
<dbReference type="Pfam" id="PF07690">
    <property type="entry name" value="MFS_1"/>
    <property type="match status" value="1"/>
</dbReference>
<feature type="transmembrane region" description="Helical" evidence="9">
    <location>
        <begin position="474"/>
        <end position="497"/>
    </location>
</feature>
<feature type="compositionally biased region" description="Basic and acidic residues" evidence="8">
    <location>
        <begin position="130"/>
        <end position="141"/>
    </location>
</feature>
<dbReference type="InterPro" id="IPR011701">
    <property type="entry name" value="MFS"/>
</dbReference>
<feature type="compositionally biased region" description="Basic and acidic residues" evidence="8">
    <location>
        <begin position="207"/>
        <end position="216"/>
    </location>
</feature>
<dbReference type="PANTHER" id="PTHR43271:SF1">
    <property type="entry name" value="INNER MEMBRANE TRANSPORT PROTEIN YNFM"/>
    <property type="match status" value="1"/>
</dbReference>
<feature type="transmembrane region" description="Helical" evidence="9">
    <location>
        <begin position="710"/>
        <end position="727"/>
    </location>
</feature>
<dbReference type="Gene3D" id="1.20.1250.20">
    <property type="entry name" value="MFS general substrate transporter like domains"/>
    <property type="match status" value="1"/>
</dbReference>
<dbReference type="PROSITE" id="PS50850">
    <property type="entry name" value="MFS"/>
    <property type="match status" value="1"/>
</dbReference>
<dbReference type="PANTHER" id="PTHR43271">
    <property type="entry name" value="BLL2771 PROTEIN"/>
    <property type="match status" value="1"/>
</dbReference>
<feature type="compositionally biased region" description="Gly residues" evidence="8">
    <location>
        <begin position="259"/>
        <end position="269"/>
    </location>
</feature>
<feature type="transmembrane region" description="Helical" evidence="9">
    <location>
        <begin position="644"/>
        <end position="665"/>
    </location>
</feature>
<proteinExistence type="inferred from homology"/>
<feature type="transmembrane region" description="Helical" evidence="9">
    <location>
        <begin position="565"/>
        <end position="586"/>
    </location>
</feature>
<feature type="compositionally biased region" description="Basic residues" evidence="8">
    <location>
        <begin position="151"/>
        <end position="164"/>
    </location>
</feature>
<evidence type="ECO:0000256" key="1">
    <source>
        <dbReference type="ARBA" id="ARBA00004651"/>
    </source>
</evidence>
<dbReference type="GO" id="GO:0022857">
    <property type="term" value="F:transmembrane transporter activity"/>
    <property type="evidence" value="ECO:0007669"/>
    <property type="project" value="InterPro"/>
</dbReference>
<evidence type="ECO:0000313" key="12">
    <source>
        <dbReference type="Proteomes" id="UP000295606"/>
    </source>
</evidence>
<feature type="transmembrane region" description="Helical" evidence="9">
    <location>
        <begin position="509"/>
        <end position="527"/>
    </location>
</feature>
<dbReference type="SUPFAM" id="SSF103473">
    <property type="entry name" value="MFS general substrate transporter"/>
    <property type="match status" value="1"/>
</dbReference>
<keyword evidence="6 9" id="KW-1133">Transmembrane helix</keyword>
<dbReference type="InterPro" id="IPR020846">
    <property type="entry name" value="MFS_dom"/>
</dbReference>
<feature type="transmembrane region" description="Helical" evidence="9">
    <location>
        <begin position="767"/>
        <end position="790"/>
    </location>
</feature>
<keyword evidence="3" id="KW-0813">Transport</keyword>
<feature type="domain" description="Major facilitator superfamily (MFS) profile" evidence="10">
    <location>
        <begin position="436"/>
        <end position="820"/>
    </location>
</feature>
<dbReference type="EMBL" id="SMOD01000040">
    <property type="protein sequence ID" value="TDG03504.1"/>
    <property type="molecule type" value="Genomic_DNA"/>
</dbReference>
<feature type="compositionally biased region" description="Basic and acidic residues" evidence="8">
    <location>
        <begin position="316"/>
        <end position="334"/>
    </location>
</feature>
<evidence type="ECO:0000259" key="10">
    <source>
        <dbReference type="PROSITE" id="PS50850"/>
    </source>
</evidence>
<gene>
    <name evidence="11" type="ORF">E1N52_34445</name>
</gene>
<feature type="compositionally biased region" description="Basic residues" evidence="8">
    <location>
        <begin position="1"/>
        <end position="15"/>
    </location>
</feature>
<feature type="compositionally biased region" description="Basic residues" evidence="8">
    <location>
        <begin position="44"/>
        <end position="55"/>
    </location>
</feature>
<feature type="transmembrane region" description="Helical" evidence="9">
    <location>
        <begin position="677"/>
        <end position="698"/>
    </location>
</feature>
<sequence length="824" mass="87802">MGARHLGPRRAQRRGRQGERAGGRRRHAGRAALHAGRTRDRLLRAARHRPRTPTARRHDQGLPRIARTHAEPLRGRHRHRRRCGPGANATADHRGAGDRSRRAARAARARHRHPDRTVAFHVHARCRAEGGLRGARDREPAGRAVDAARTAPRHRGRRASRGRRERAGWRGDGGVLPEPHARGHGRAGSDQLQPVARRARALLVARADARGHADRLRRPRGGAQRSARPVRRERRAVSPDSARRLRRGRGQPRGAARAGAGGNRPGPRGGCRAAHARHHQQSLSQRRDHLSRRSGCANHCALQRAPGRGHLAPAHGGERRAREGARRRLERGGLAERCGAGPPGRCAKSAARQRAARRFAERRSQRATGRLARSGLSSHAIAPGTRPAALDNAICPTGVSLRLCHIAGDPVVTASPGAPRTSAPSAVPYIERGTSEFWRASLALLFAGYATFSLLYCVQPLLPAFSETFGVSPAQSSLSLSFTTAALAIAIFIAGFVSEGWSRRGMMTASLCASSLLTLATAFVPHWHQLLVLRTLLGIALGGVPAVAMAWLAEEMHPDGLGLSMGLYVGGTAIGGMAGRVITGIATDLFGWRAAVAVIGVLGLASMFAFRSLLPPSRHFAPKSGLGFEHHRAALLRHFARPGLPMLFAMGFVLMGSFVTLYNYIGYRLIAAPYHMSQAAIGAIFLVYLTGVVASPWSGRMADTFGRGRVLIASLALMLTGVVLTLFAPLTAIAAGIACLTIGFFAGHAVASGWVGRLAREAKGQAAALYLLAYYLGSSVMGSIGGHFWAGAGWGGVAGLVIVLLAVGLALALTLRGRERAGAA</sequence>
<feature type="transmembrane region" description="Helical" evidence="9">
    <location>
        <begin position="733"/>
        <end position="755"/>
    </location>
</feature>
<feature type="region of interest" description="Disordered" evidence="8">
    <location>
        <begin position="206"/>
        <end position="375"/>
    </location>
</feature>
<feature type="region of interest" description="Disordered" evidence="8">
    <location>
        <begin position="130"/>
        <end position="194"/>
    </location>
</feature>
<feature type="transmembrane region" description="Helical" evidence="9">
    <location>
        <begin position="442"/>
        <end position="462"/>
    </location>
</feature>
<organism evidence="11 12">
    <name type="scientific">Paraburkholderia guartelaensis</name>
    <dbReference type="NCBI Taxonomy" id="2546446"/>
    <lineage>
        <taxon>Bacteria</taxon>
        <taxon>Pseudomonadati</taxon>
        <taxon>Pseudomonadota</taxon>
        <taxon>Betaproteobacteria</taxon>
        <taxon>Burkholderiales</taxon>
        <taxon>Burkholderiaceae</taxon>
        <taxon>Paraburkholderia</taxon>
    </lineage>
</organism>
<dbReference type="GO" id="GO:0005886">
    <property type="term" value="C:plasma membrane"/>
    <property type="evidence" value="ECO:0007669"/>
    <property type="project" value="UniProtKB-SubCell"/>
</dbReference>
<feature type="compositionally biased region" description="Basic and acidic residues" evidence="8">
    <location>
        <begin position="91"/>
        <end position="101"/>
    </location>
</feature>
<dbReference type="AlphaFoldDB" id="A0A4R5L6I0"/>
<dbReference type="Proteomes" id="UP000295606">
    <property type="component" value="Unassembled WGS sequence"/>
</dbReference>
<dbReference type="InterPro" id="IPR036259">
    <property type="entry name" value="MFS_trans_sf"/>
</dbReference>
<evidence type="ECO:0000256" key="6">
    <source>
        <dbReference type="ARBA" id="ARBA00022989"/>
    </source>
</evidence>
<comment type="caution">
    <text evidence="11">The sequence shown here is derived from an EMBL/GenBank/DDBJ whole genome shotgun (WGS) entry which is preliminary data.</text>
</comment>
<feature type="transmembrane region" description="Helical" evidence="9">
    <location>
        <begin position="592"/>
        <end position="614"/>
    </location>
</feature>